<dbReference type="PANTHER" id="PTHR30055:SF151">
    <property type="entry name" value="TRANSCRIPTIONAL REGULATORY PROTEIN"/>
    <property type="match status" value="1"/>
</dbReference>
<evidence type="ECO:0000256" key="3">
    <source>
        <dbReference type="ARBA" id="ARBA00023163"/>
    </source>
</evidence>
<dbReference type="Pfam" id="PF02909">
    <property type="entry name" value="TetR_C_1"/>
    <property type="match status" value="1"/>
</dbReference>
<dbReference type="Pfam" id="PF00440">
    <property type="entry name" value="TetR_N"/>
    <property type="match status" value="1"/>
</dbReference>
<dbReference type="Gene3D" id="1.10.10.60">
    <property type="entry name" value="Homeodomain-like"/>
    <property type="match status" value="1"/>
</dbReference>
<dbReference type="SUPFAM" id="SSF48498">
    <property type="entry name" value="Tetracyclin repressor-like, C-terminal domain"/>
    <property type="match status" value="1"/>
</dbReference>
<dbReference type="InterPro" id="IPR009057">
    <property type="entry name" value="Homeodomain-like_sf"/>
</dbReference>
<gene>
    <name evidence="6" type="ORF">J4573_36355</name>
</gene>
<organism evidence="6 7">
    <name type="scientific">Actinomadura barringtoniae</name>
    <dbReference type="NCBI Taxonomy" id="1427535"/>
    <lineage>
        <taxon>Bacteria</taxon>
        <taxon>Bacillati</taxon>
        <taxon>Actinomycetota</taxon>
        <taxon>Actinomycetes</taxon>
        <taxon>Streptosporangiales</taxon>
        <taxon>Thermomonosporaceae</taxon>
        <taxon>Actinomadura</taxon>
    </lineage>
</organism>
<evidence type="ECO:0000256" key="1">
    <source>
        <dbReference type="ARBA" id="ARBA00023015"/>
    </source>
</evidence>
<evidence type="ECO:0000313" key="6">
    <source>
        <dbReference type="EMBL" id="MBO2452612.1"/>
    </source>
</evidence>
<dbReference type="Proteomes" id="UP000669179">
    <property type="component" value="Unassembled WGS sequence"/>
</dbReference>
<dbReference type="RefSeq" id="WP_208260616.1">
    <property type="nucleotide sequence ID" value="NZ_JAGEOJ010000016.1"/>
</dbReference>
<comment type="caution">
    <text evidence="6">The sequence shown here is derived from an EMBL/GenBank/DDBJ whole genome shotgun (WGS) entry which is preliminary data.</text>
</comment>
<proteinExistence type="predicted"/>
<keyword evidence="2 4" id="KW-0238">DNA-binding</keyword>
<dbReference type="GO" id="GO:0003700">
    <property type="term" value="F:DNA-binding transcription factor activity"/>
    <property type="evidence" value="ECO:0007669"/>
    <property type="project" value="TreeGrafter"/>
</dbReference>
<dbReference type="SUPFAM" id="SSF46689">
    <property type="entry name" value="Homeodomain-like"/>
    <property type="match status" value="1"/>
</dbReference>
<sequence>MSEETGLPASIEAAWGVRDRPGKGPKPGLSLERIVGTAVEVADAEGLNAVSMGRVAKELEVSTMALYRYVSAKNELLELMVDAAYGAPPTTAPPADWREGLHRWAWDALNGMRRHPWVLQVPVSGPPITPNQIAWLERGLASLTGTGISEPEKISTVMLLSGLVRNWASITSGQNLHSPDAAPLTFSYGTALKRLVDPHRFPAITAAIESGAIDDEWDDGDAEFAFGLARALDGIEMLIQATG</sequence>
<evidence type="ECO:0000313" key="7">
    <source>
        <dbReference type="Proteomes" id="UP000669179"/>
    </source>
</evidence>
<dbReference type="AlphaFoldDB" id="A0A939PHZ3"/>
<dbReference type="InterPro" id="IPR004111">
    <property type="entry name" value="Repressor_TetR_C"/>
</dbReference>
<feature type="DNA-binding region" description="H-T-H motif" evidence="4">
    <location>
        <begin position="51"/>
        <end position="70"/>
    </location>
</feature>
<dbReference type="PANTHER" id="PTHR30055">
    <property type="entry name" value="HTH-TYPE TRANSCRIPTIONAL REGULATOR RUTR"/>
    <property type="match status" value="1"/>
</dbReference>
<reference evidence="6" key="1">
    <citation type="submission" date="2021-03" db="EMBL/GenBank/DDBJ databases">
        <authorList>
            <person name="Kanchanasin P."/>
            <person name="Saeng-In P."/>
            <person name="Phongsopitanun W."/>
            <person name="Yuki M."/>
            <person name="Kudo T."/>
            <person name="Ohkuma M."/>
            <person name="Tanasupawat S."/>
        </authorList>
    </citation>
    <scope>NUCLEOTIDE SEQUENCE</scope>
    <source>
        <strain evidence="6">GKU 128</strain>
    </source>
</reference>
<dbReference type="EMBL" id="JAGEOJ010000016">
    <property type="protein sequence ID" value="MBO2452612.1"/>
    <property type="molecule type" value="Genomic_DNA"/>
</dbReference>
<keyword evidence="3" id="KW-0804">Transcription</keyword>
<name>A0A939PHZ3_9ACTN</name>
<evidence type="ECO:0000259" key="5">
    <source>
        <dbReference type="PROSITE" id="PS50977"/>
    </source>
</evidence>
<accession>A0A939PHZ3</accession>
<feature type="domain" description="HTH tetR-type" evidence="5">
    <location>
        <begin position="28"/>
        <end position="88"/>
    </location>
</feature>
<keyword evidence="1" id="KW-0805">Transcription regulation</keyword>
<dbReference type="GO" id="GO:0045892">
    <property type="term" value="P:negative regulation of DNA-templated transcription"/>
    <property type="evidence" value="ECO:0007669"/>
    <property type="project" value="InterPro"/>
</dbReference>
<dbReference type="InterPro" id="IPR036271">
    <property type="entry name" value="Tet_transcr_reg_TetR-rel_C_sf"/>
</dbReference>
<evidence type="ECO:0000256" key="2">
    <source>
        <dbReference type="ARBA" id="ARBA00023125"/>
    </source>
</evidence>
<dbReference type="InterPro" id="IPR001647">
    <property type="entry name" value="HTH_TetR"/>
</dbReference>
<dbReference type="PROSITE" id="PS50977">
    <property type="entry name" value="HTH_TETR_2"/>
    <property type="match status" value="1"/>
</dbReference>
<dbReference type="InterPro" id="IPR050109">
    <property type="entry name" value="HTH-type_TetR-like_transc_reg"/>
</dbReference>
<keyword evidence="7" id="KW-1185">Reference proteome</keyword>
<dbReference type="Gene3D" id="1.10.357.10">
    <property type="entry name" value="Tetracycline Repressor, domain 2"/>
    <property type="match status" value="1"/>
</dbReference>
<evidence type="ECO:0000256" key="4">
    <source>
        <dbReference type="PROSITE-ProRule" id="PRU00335"/>
    </source>
</evidence>
<dbReference type="GO" id="GO:0000976">
    <property type="term" value="F:transcription cis-regulatory region binding"/>
    <property type="evidence" value="ECO:0007669"/>
    <property type="project" value="TreeGrafter"/>
</dbReference>
<protein>
    <submittedName>
        <fullName evidence="6">TetR/AcrR family transcriptional regulator C-terminal domain-containing protein</fullName>
    </submittedName>
</protein>